<name>A0AAD7WEZ5_9TELE</name>
<evidence type="ECO:0000313" key="2">
    <source>
        <dbReference type="EMBL" id="KAJ8394348.1"/>
    </source>
</evidence>
<reference evidence="2" key="1">
    <citation type="journal article" date="2023" name="Science">
        <title>Genome structures resolve the early diversification of teleost fishes.</title>
        <authorList>
            <person name="Parey E."/>
            <person name="Louis A."/>
            <person name="Montfort J."/>
            <person name="Bouchez O."/>
            <person name="Roques C."/>
            <person name="Iampietro C."/>
            <person name="Lluch J."/>
            <person name="Castinel A."/>
            <person name="Donnadieu C."/>
            <person name="Desvignes T."/>
            <person name="Floi Bucao C."/>
            <person name="Jouanno E."/>
            <person name="Wen M."/>
            <person name="Mejri S."/>
            <person name="Dirks R."/>
            <person name="Jansen H."/>
            <person name="Henkel C."/>
            <person name="Chen W.J."/>
            <person name="Zahm M."/>
            <person name="Cabau C."/>
            <person name="Klopp C."/>
            <person name="Thompson A.W."/>
            <person name="Robinson-Rechavi M."/>
            <person name="Braasch I."/>
            <person name="Lecointre G."/>
            <person name="Bobe J."/>
            <person name="Postlethwait J.H."/>
            <person name="Berthelot C."/>
            <person name="Roest Crollius H."/>
            <person name="Guiguen Y."/>
        </authorList>
    </citation>
    <scope>NUCLEOTIDE SEQUENCE</scope>
    <source>
        <strain evidence="2">NC1722</strain>
    </source>
</reference>
<protein>
    <submittedName>
        <fullName evidence="2">Uncharacterized protein</fullName>
    </submittedName>
</protein>
<gene>
    <name evidence="2" type="ORF">AAFF_G00047550</name>
</gene>
<sequence>MLELISTAGSSFQICGIVFFRAASVMWRTGLAVPYAAQGLSPLFTPPPVSDLDESAAKRPRGATRLAASLGKGTSIPASSGWRAAEQKERAHSAPRLRPDAELGLLFCHEAQ</sequence>
<dbReference type="EMBL" id="JAINUG010000127">
    <property type="protein sequence ID" value="KAJ8394348.1"/>
    <property type="molecule type" value="Genomic_DNA"/>
</dbReference>
<evidence type="ECO:0000256" key="1">
    <source>
        <dbReference type="SAM" id="MobiDB-lite"/>
    </source>
</evidence>
<dbReference type="AlphaFoldDB" id="A0AAD7WEZ5"/>
<feature type="region of interest" description="Disordered" evidence="1">
    <location>
        <begin position="68"/>
        <end position="95"/>
    </location>
</feature>
<comment type="caution">
    <text evidence="2">The sequence shown here is derived from an EMBL/GenBank/DDBJ whole genome shotgun (WGS) entry which is preliminary data.</text>
</comment>
<evidence type="ECO:0000313" key="3">
    <source>
        <dbReference type="Proteomes" id="UP001221898"/>
    </source>
</evidence>
<proteinExistence type="predicted"/>
<dbReference type="Proteomes" id="UP001221898">
    <property type="component" value="Unassembled WGS sequence"/>
</dbReference>
<feature type="compositionally biased region" description="Basic and acidic residues" evidence="1">
    <location>
        <begin position="85"/>
        <end position="95"/>
    </location>
</feature>
<organism evidence="2 3">
    <name type="scientific">Aldrovandia affinis</name>
    <dbReference type="NCBI Taxonomy" id="143900"/>
    <lineage>
        <taxon>Eukaryota</taxon>
        <taxon>Metazoa</taxon>
        <taxon>Chordata</taxon>
        <taxon>Craniata</taxon>
        <taxon>Vertebrata</taxon>
        <taxon>Euteleostomi</taxon>
        <taxon>Actinopterygii</taxon>
        <taxon>Neopterygii</taxon>
        <taxon>Teleostei</taxon>
        <taxon>Notacanthiformes</taxon>
        <taxon>Halosauridae</taxon>
        <taxon>Aldrovandia</taxon>
    </lineage>
</organism>
<accession>A0AAD7WEZ5</accession>
<keyword evidence="3" id="KW-1185">Reference proteome</keyword>